<dbReference type="EMBL" id="SLVJ01000007">
    <property type="protein sequence ID" value="TCM67708.1"/>
    <property type="molecule type" value="Genomic_DNA"/>
</dbReference>
<protein>
    <submittedName>
        <fullName evidence="1">Uncharacterized protein</fullName>
    </submittedName>
</protein>
<evidence type="ECO:0000313" key="2">
    <source>
        <dbReference type="Proteomes" id="UP000294963"/>
    </source>
</evidence>
<dbReference type="Proteomes" id="UP000294963">
    <property type="component" value="Unassembled WGS sequence"/>
</dbReference>
<accession>A0A4V6NJD1</accession>
<gene>
    <name evidence="1" type="ORF">EC844_1072</name>
</gene>
<keyword evidence="2" id="KW-1185">Reference proteome</keyword>
<evidence type="ECO:0000313" key="1">
    <source>
        <dbReference type="EMBL" id="TCM67708.1"/>
    </source>
</evidence>
<name>A0A4V6NJD1_ACICA</name>
<comment type="caution">
    <text evidence="1">The sequence shown here is derived from an EMBL/GenBank/DDBJ whole genome shotgun (WGS) entry which is preliminary data.</text>
</comment>
<reference evidence="1 2" key="1">
    <citation type="submission" date="2019-03" db="EMBL/GenBank/DDBJ databases">
        <title>Genomic analyses of the natural microbiome of Caenorhabditis elegans.</title>
        <authorList>
            <person name="Samuel B."/>
        </authorList>
    </citation>
    <scope>NUCLEOTIDE SEQUENCE [LARGE SCALE GENOMIC DNA]</scope>
    <source>
        <strain evidence="1 2">JUb89</strain>
    </source>
</reference>
<organism evidence="1 2">
    <name type="scientific">Acinetobacter calcoaceticus</name>
    <dbReference type="NCBI Taxonomy" id="471"/>
    <lineage>
        <taxon>Bacteria</taxon>
        <taxon>Pseudomonadati</taxon>
        <taxon>Pseudomonadota</taxon>
        <taxon>Gammaproteobacteria</taxon>
        <taxon>Moraxellales</taxon>
        <taxon>Moraxellaceae</taxon>
        <taxon>Acinetobacter</taxon>
        <taxon>Acinetobacter calcoaceticus/baumannii complex</taxon>
    </lineage>
</organism>
<dbReference type="AlphaFoldDB" id="A0A4V6NJD1"/>
<sequence>MPSYADLVQLDSPNRDSDERLAQLTKTLSQSTYTPPSGNNTYSVRVRAASTQSSNNNDKLDDIKIHPNDYNRYGLKPLYSSSTIYYDPNQKEYYERHKFNNNIVMIRYTDQNHATFYDLDAKNMRESAWRLNCDIDHTTDEIICAIEKSKLMLIKGSDLGFLLTVSQDFDNLKDNEYQFLKIDENPVAQTKLIFSGNTALKIVNQMKVGTYAYTRFTEYAGTYEETLSLYGFSAAYDTMNLMYAGLSH</sequence>
<proteinExistence type="predicted"/>